<keyword evidence="2" id="KW-0813">Transport</keyword>
<evidence type="ECO:0000313" key="7">
    <source>
        <dbReference type="Proteomes" id="UP001147148"/>
    </source>
</evidence>
<dbReference type="RefSeq" id="WP_275472381.1">
    <property type="nucleotide sequence ID" value="NZ_JAPDSH010000012.1"/>
</dbReference>
<feature type="domain" description="ABC transporter" evidence="5">
    <location>
        <begin position="20"/>
        <end position="251"/>
    </location>
</feature>
<dbReference type="SUPFAM" id="SSF52540">
    <property type="entry name" value="P-loop containing nucleoside triphosphate hydrolases"/>
    <property type="match status" value="1"/>
</dbReference>
<dbReference type="InterPro" id="IPR050153">
    <property type="entry name" value="Metal_Ion_Import_ABC"/>
</dbReference>
<keyword evidence="7" id="KW-1185">Reference proteome</keyword>
<proteinExistence type="inferred from homology"/>
<evidence type="ECO:0000256" key="1">
    <source>
        <dbReference type="ARBA" id="ARBA00005417"/>
    </source>
</evidence>
<dbReference type="Gene3D" id="3.40.50.300">
    <property type="entry name" value="P-loop containing nucleotide triphosphate hydrolases"/>
    <property type="match status" value="1"/>
</dbReference>
<dbReference type="InterPro" id="IPR003593">
    <property type="entry name" value="AAA+_ATPase"/>
</dbReference>
<reference evidence="6" key="1">
    <citation type="submission" date="2022-10" db="EMBL/GenBank/DDBJ databases">
        <title>Vagococcus sp. isolated from poultry meat.</title>
        <authorList>
            <person name="Johansson P."/>
            <person name="Bjorkroth J."/>
        </authorList>
    </citation>
    <scope>NUCLEOTIDE SEQUENCE</scope>
    <source>
        <strain evidence="6">PNs007</strain>
    </source>
</reference>
<evidence type="ECO:0000256" key="4">
    <source>
        <dbReference type="ARBA" id="ARBA00022840"/>
    </source>
</evidence>
<name>A0ABT5X4B1_9ENTE</name>
<comment type="caution">
    <text evidence="6">The sequence shown here is derived from an EMBL/GenBank/DDBJ whole genome shotgun (WGS) entry which is preliminary data.</text>
</comment>
<dbReference type="InterPro" id="IPR027417">
    <property type="entry name" value="P-loop_NTPase"/>
</dbReference>
<dbReference type="EMBL" id="JAPDSH010000012">
    <property type="protein sequence ID" value="MDF0480834.1"/>
    <property type="molecule type" value="Genomic_DNA"/>
</dbReference>
<sequence length="261" mass="29024">MKRHGSLNKERRSNETNKNIRVTDLTVAYQGKTALDSVSLTIKKNAITGIIGPNGAGKSTFIKGVMGLVPTVSGESLLGQDNLLDHKHDIAYVEQRSMIDLSFPITVEEVVLLGTYPKLGLFRRPKQADHEKVRACLELVKMSEFKTRQIGELSGGQLQRVFIARALAQEASVIFLDEPFVGIDMSSERVIVDVLKELKTLGKTIVIVHHDLHKVTEYFDELIVLNKQLIGYGPVEKVFNTKIIQKAYGDTLGDIRIKGVE</sequence>
<keyword evidence="4 6" id="KW-0067">ATP-binding</keyword>
<keyword evidence="3" id="KW-0547">Nucleotide-binding</keyword>
<gene>
    <name evidence="6" type="ORF">OL233_11140</name>
</gene>
<evidence type="ECO:0000259" key="5">
    <source>
        <dbReference type="PROSITE" id="PS50893"/>
    </source>
</evidence>
<dbReference type="PROSITE" id="PS50893">
    <property type="entry name" value="ABC_TRANSPORTER_2"/>
    <property type="match status" value="1"/>
</dbReference>
<dbReference type="PROSITE" id="PS00211">
    <property type="entry name" value="ABC_TRANSPORTER_1"/>
    <property type="match status" value="1"/>
</dbReference>
<dbReference type="GO" id="GO:0005524">
    <property type="term" value="F:ATP binding"/>
    <property type="evidence" value="ECO:0007669"/>
    <property type="project" value="UniProtKB-KW"/>
</dbReference>
<dbReference type="Pfam" id="PF00005">
    <property type="entry name" value="ABC_tran"/>
    <property type="match status" value="1"/>
</dbReference>
<dbReference type="SMART" id="SM00382">
    <property type="entry name" value="AAA"/>
    <property type="match status" value="1"/>
</dbReference>
<accession>A0ABT5X4B1</accession>
<dbReference type="CDD" id="cd03235">
    <property type="entry name" value="ABC_Metallic_Cations"/>
    <property type="match status" value="1"/>
</dbReference>
<evidence type="ECO:0000256" key="2">
    <source>
        <dbReference type="ARBA" id="ARBA00022448"/>
    </source>
</evidence>
<dbReference type="InterPro" id="IPR017871">
    <property type="entry name" value="ABC_transporter-like_CS"/>
</dbReference>
<dbReference type="PANTHER" id="PTHR42734:SF5">
    <property type="entry name" value="IRON TRANSPORT SYSTEM ATP-BINDING PROTEIN HI_0361-RELATED"/>
    <property type="match status" value="1"/>
</dbReference>
<protein>
    <submittedName>
        <fullName evidence="6">Metal ABC transporter ATP-binding protein</fullName>
    </submittedName>
</protein>
<comment type="similarity">
    <text evidence="1">Belongs to the ABC transporter superfamily.</text>
</comment>
<evidence type="ECO:0000256" key="3">
    <source>
        <dbReference type="ARBA" id="ARBA00022741"/>
    </source>
</evidence>
<organism evidence="6 7">
    <name type="scientific">Vagococcus proximus</name>
    <dbReference type="NCBI Taxonomy" id="2991417"/>
    <lineage>
        <taxon>Bacteria</taxon>
        <taxon>Bacillati</taxon>
        <taxon>Bacillota</taxon>
        <taxon>Bacilli</taxon>
        <taxon>Lactobacillales</taxon>
        <taxon>Enterococcaceae</taxon>
        <taxon>Vagococcus</taxon>
    </lineage>
</organism>
<evidence type="ECO:0000313" key="6">
    <source>
        <dbReference type="EMBL" id="MDF0480834.1"/>
    </source>
</evidence>
<dbReference type="InterPro" id="IPR003439">
    <property type="entry name" value="ABC_transporter-like_ATP-bd"/>
</dbReference>
<dbReference type="PANTHER" id="PTHR42734">
    <property type="entry name" value="METAL TRANSPORT SYSTEM ATP-BINDING PROTEIN TM_0124-RELATED"/>
    <property type="match status" value="1"/>
</dbReference>
<dbReference type="Proteomes" id="UP001147148">
    <property type="component" value="Unassembled WGS sequence"/>
</dbReference>